<evidence type="ECO:0000313" key="2">
    <source>
        <dbReference type="EMBL" id="QJB03969.1"/>
    </source>
</evidence>
<protein>
    <submittedName>
        <fullName evidence="2">Uncharacterized protein</fullName>
    </submittedName>
</protein>
<accession>A0A6M3MFA5</accession>
<gene>
    <name evidence="1" type="ORF">MM171A00712_0016</name>
    <name evidence="2" type="ORF">MM171B00512_0012</name>
</gene>
<reference evidence="2" key="1">
    <citation type="submission" date="2020-03" db="EMBL/GenBank/DDBJ databases">
        <title>The deep terrestrial virosphere.</title>
        <authorList>
            <person name="Holmfeldt K."/>
            <person name="Nilsson E."/>
            <person name="Simone D."/>
            <person name="Lopez-Fernandez M."/>
            <person name="Wu X."/>
            <person name="de Brujin I."/>
            <person name="Lundin D."/>
            <person name="Andersson A."/>
            <person name="Bertilsson S."/>
            <person name="Dopson M."/>
        </authorList>
    </citation>
    <scope>NUCLEOTIDE SEQUENCE</scope>
    <source>
        <strain evidence="1">MM171A00712</strain>
        <strain evidence="2">MM171B00512</strain>
    </source>
</reference>
<sequence>MPEYPEGQLEVEKSPTTTGISVRYVGDTSKWTAKDQLKAARNLIRLLEAVDKQLHGKVTCKWVITKMEKDD</sequence>
<dbReference type="EMBL" id="MT143867">
    <property type="protein sequence ID" value="QJB03969.1"/>
    <property type="molecule type" value="Genomic_DNA"/>
</dbReference>
<dbReference type="AlphaFoldDB" id="A0A6M3MFA5"/>
<dbReference type="EMBL" id="MT143678">
    <property type="protein sequence ID" value="QJB00021.1"/>
    <property type="molecule type" value="Genomic_DNA"/>
</dbReference>
<proteinExistence type="predicted"/>
<organism evidence="2">
    <name type="scientific">viral metagenome</name>
    <dbReference type="NCBI Taxonomy" id="1070528"/>
    <lineage>
        <taxon>unclassified sequences</taxon>
        <taxon>metagenomes</taxon>
        <taxon>organismal metagenomes</taxon>
    </lineage>
</organism>
<name>A0A6M3MFA5_9ZZZZ</name>
<evidence type="ECO:0000313" key="1">
    <source>
        <dbReference type="EMBL" id="QJB00021.1"/>
    </source>
</evidence>